<feature type="compositionally biased region" description="Basic and acidic residues" evidence="1">
    <location>
        <begin position="54"/>
        <end position="64"/>
    </location>
</feature>
<feature type="region of interest" description="Disordered" evidence="1">
    <location>
        <begin position="328"/>
        <end position="358"/>
    </location>
</feature>
<evidence type="ECO:0000313" key="3">
    <source>
        <dbReference type="Proteomes" id="UP000014074"/>
    </source>
</evidence>
<dbReference type="EMBL" id="KB932835">
    <property type="protein sequence ID" value="EOO03268.1"/>
    <property type="molecule type" value="Genomic_DNA"/>
</dbReference>
<dbReference type="eggNOG" id="ENOG502T0D0">
    <property type="taxonomic scope" value="Eukaryota"/>
</dbReference>
<name>R8BV89_PHAM7</name>
<dbReference type="AlphaFoldDB" id="R8BV89"/>
<dbReference type="OrthoDB" id="3521097at2759"/>
<keyword evidence="3" id="KW-1185">Reference proteome</keyword>
<organism evidence="2 3">
    <name type="scientific">Phaeoacremonium minimum (strain UCR-PA7)</name>
    <name type="common">Esca disease fungus</name>
    <name type="synonym">Togninia minima</name>
    <dbReference type="NCBI Taxonomy" id="1286976"/>
    <lineage>
        <taxon>Eukaryota</taxon>
        <taxon>Fungi</taxon>
        <taxon>Dikarya</taxon>
        <taxon>Ascomycota</taxon>
        <taxon>Pezizomycotina</taxon>
        <taxon>Sordariomycetes</taxon>
        <taxon>Sordariomycetidae</taxon>
        <taxon>Togniniales</taxon>
        <taxon>Togniniaceae</taxon>
        <taxon>Phaeoacremonium</taxon>
    </lineage>
</organism>
<dbReference type="PANTHER" id="PTHR38166">
    <property type="entry name" value="C2H2-TYPE DOMAIN-CONTAINING PROTEIN-RELATED"/>
    <property type="match status" value="1"/>
</dbReference>
<accession>R8BV89</accession>
<dbReference type="Proteomes" id="UP000014074">
    <property type="component" value="Unassembled WGS sequence"/>
</dbReference>
<dbReference type="KEGG" id="tmn:UCRPA7_1151"/>
<feature type="region of interest" description="Disordered" evidence="1">
    <location>
        <begin position="23"/>
        <end position="74"/>
    </location>
</feature>
<feature type="compositionally biased region" description="Basic residues" evidence="1">
    <location>
        <begin position="43"/>
        <end position="53"/>
    </location>
</feature>
<feature type="region of interest" description="Disordered" evidence="1">
    <location>
        <begin position="257"/>
        <end position="284"/>
    </location>
</feature>
<sequence length="358" mass="39723">MAPAASNIPGAVQLASFSSEDIAGNAAEHAAQADNPSPDKKRDKNAKKGKASSRRAEGRYDPYRRPKSGAGRANQRKIILEGGGNNDNEDNQDQDSGLSLGCPFWKHDPVRHKDCLKYRLTSTSYMLQHFDRVHPTQPFHCAICGECFESPGERDAHMRDVACKRTEFCHPGLTADQSHQLRLARNKLNEAERWYAMYDIIFPSSTRRPTSPYVGTYDEELLDVLRRARDCLPGWEQYPERQRFTWLRSVTAGKDDLSFLTSDAPPPSPSSQLPPGPITGPNLGMAPMLSDLGFEIGFEIAGSQSGSTSQQLSTNEFSGTEAELFFSPLDDFASDTTAPTFSQPDESGLDWLRWDDEA</sequence>
<dbReference type="PANTHER" id="PTHR38166:SF1">
    <property type="entry name" value="C2H2-TYPE DOMAIN-CONTAINING PROTEIN"/>
    <property type="match status" value="1"/>
</dbReference>
<protein>
    <submittedName>
        <fullName evidence="2">Putative het and ankyrin domain protein</fullName>
    </submittedName>
</protein>
<dbReference type="GeneID" id="19321274"/>
<dbReference type="RefSeq" id="XP_007911929.1">
    <property type="nucleotide sequence ID" value="XM_007913738.1"/>
</dbReference>
<proteinExistence type="predicted"/>
<dbReference type="HOGENOM" id="CLU_774302_0_0_1"/>
<gene>
    <name evidence="2" type="ORF">UCRPA7_1151</name>
</gene>
<evidence type="ECO:0000256" key="1">
    <source>
        <dbReference type="SAM" id="MobiDB-lite"/>
    </source>
</evidence>
<feature type="compositionally biased region" description="Polar residues" evidence="1">
    <location>
        <begin position="334"/>
        <end position="345"/>
    </location>
</feature>
<feature type="compositionally biased region" description="Pro residues" evidence="1">
    <location>
        <begin position="264"/>
        <end position="278"/>
    </location>
</feature>
<evidence type="ECO:0000313" key="2">
    <source>
        <dbReference type="EMBL" id="EOO03268.1"/>
    </source>
</evidence>
<reference evidence="3" key="1">
    <citation type="journal article" date="2013" name="Genome Announc.">
        <title>Draft genome sequence of the ascomycete Phaeoacremonium aleophilum strain UCR-PA7, a causal agent of the esca disease complex in grapevines.</title>
        <authorList>
            <person name="Blanco-Ulate B."/>
            <person name="Rolshausen P."/>
            <person name="Cantu D."/>
        </authorList>
    </citation>
    <scope>NUCLEOTIDE SEQUENCE [LARGE SCALE GENOMIC DNA]</scope>
    <source>
        <strain evidence="3">UCR-PA7</strain>
    </source>
</reference>